<evidence type="ECO:0000256" key="1">
    <source>
        <dbReference type="SAM" id="SignalP"/>
    </source>
</evidence>
<protein>
    <recommendedName>
        <fullName evidence="4">Secreted protein</fullName>
    </recommendedName>
</protein>
<dbReference type="AlphaFoldDB" id="A0A7J7M1X5"/>
<comment type="caution">
    <text evidence="2">The sequence shown here is derived from an EMBL/GenBank/DDBJ whole genome shotgun (WGS) entry which is preliminary data.</text>
</comment>
<name>A0A7J7M1X5_9MAGN</name>
<feature type="signal peptide" evidence="1">
    <location>
        <begin position="1"/>
        <end position="24"/>
    </location>
</feature>
<evidence type="ECO:0000313" key="3">
    <source>
        <dbReference type="Proteomes" id="UP000541444"/>
    </source>
</evidence>
<evidence type="ECO:0000313" key="2">
    <source>
        <dbReference type="EMBL" id="KAF6148876.1"/>
    </source>
</evidence>
<gene>
    <name evidence="2" type="ORF">GIB67_014247</name>
</gene>
<accession>A0A7J7M1X5</accession>
<sequence>MLLVLSPPILVVFWSCASLWKTLSSFDIFHRRNLPHPLYQKISLRIAFPQITTQRCNQVFQNLHPLYVHWQSLVVIHHQLPLTDLVHMNLPSYYPVI</sequence>
<dbReference type="EMBL" id="JACGCM010001825">
    <property type="protein sequence ID" value="KAF6148876.1"/>
    <property type="molecule type" value="Genomic_DNA"/>
</dbReference>
<evidence type="ECO:0008006" key="4">
    <source>
        <dbReference type="Google" id="ProtNLM"/>
    </source>
</evidence>
<keyword evidence="1" id="KW-0732">Signal</keyword>
<keyword evidence="3" id="KW-1185">Reference proteome</keyword>
<organism evidence="2 3">
    <name type="scientific">Kingdonia uniflora</name>
    <dbReference type="NCBI Taxonomy" id="39325"/>
    <lineage>
        <taxon>Eukaryota</taxon>
        <taxon>Viridiplantae</taxon>
        <taxon>Streptophyta</taxon>
        <taxon>Embryophyta</taxon>
        <taxon>Tracheophyta</taxon>
        <taxon>Spermatophyta</taxon>
        <taxon>Magnoliopsida</taxon>
        <taxon>Ranunculales</taxon>
        <taxon>Circaeasteraceae</taxon>
        <taxon>Kingdonia</taxon>
    </lineage>
</organism>
<feature type="chain" id="PRO_5029687552" description="Secreted protein" evidence="1">
    <location>
        <begin position="25"/>
        <end position="97"/>
    </location>
</feature>
<reference evidence="2 3" key="1">
    <citation type="journal article" date="2020" name="IScience">
        <title>Genome Sequencing of the Endangered Kingdonia uniflora (Circaeasteraceae, Ranunculales) Reveals Potential Mechanisms of Evolutionary Specialization.</title>
        <authorList>
            <person name="Sun Y."/>
            <person name="Deng T."/>
            <person name="Zhang A."/>
            <person name="Moore M.J."/>
            <person name="Landis J.B."/>
            <person name="Lin N."/>
            <person name="Zhang H."/>
            <person name="Zhang X."/>
            <person name="Huang J."/>
            <person name="Zhang X."/>
            <person name="Sun H."/>
            <person name="Wang H."/>
        </authorList>
    </citation>
    <scope>NUCLEOTIDE SEQUENCE [LARGE SCALE GENOMIC DNA]</scope>
    <source>
        <strain evidence="2">TB1705</strain>
        <tissue evidence="2">Leaf</tissue>
    </source>
</reference>
<dbReference type="Proteomes" id="UP000541444">
    <property type="component" value="Unassembled WGS sequence"/>
</dbReference>
<proteinExistence type="predicted"/>